<evidence type="ECO:0000256" key="2">
    <source>
        <dbReference type="ARBA" id="ARBA00023186"/>
    </source>
</evidence>
<feature type="domain" description="J" evidence="5">
    <location>
        <begin position="3"/>
        <end position="75"/>
    </location>
</feature>
<dbReference type="NCBIfam" id="TIGR00714">
    <property type="entry name" value="hscB"/>
    <property type="match status" value="1"/>
</dbReference>
<dbReference type="InterPro" id="IPR001623">
    <property type="entry name" value="DnaJ_domain"/>
</dbReference>
<evidence type="ECO:0000259" key="5">
    <source>
        <dbReference type="PROSITE" id="PS50076"/>
    </source>
</evidence>
<dbReference type="PROSITE" id="PS50076">
    <property type="entry name" value="DNAJ_2"/>
    <property type="match status" value="1"/>
</dbReference>
<dbReference type="GO" id="GO:0006457">
    <property type="term" value="P:protein folding"/>
    <property type="evidence" value="ECO:0007669"/>
    <property type="project" value="UniProtKB-UniRule"/>
</dbReference>
<comment type="similarity">
    <text evidence="1 4">Belongs to the HscB family.</text>
</comment>
<dbReference type="Gene3D" id="1.10.287.110">
    <property type="entry name" value="DnaJ domain"/>
    <property type="match status" value="1"/>
</dbReference>
<dbReference type="InterPro" id="IPR009073">
    <property type="entry name" value="HscB_oligo_C"/>
</dbReference>
<dbReference type="GO" id="GO:1990230">
    <property type="term" value="C:iron-sulfur cluster transfer complex"/>
    <property type="evidence" value="ECO:0007669"/>
    <property type="project" value="TreeGrafter"/>
</dbReference>
<organism evidence="6 7">
    <name type="scientific">Candidatus Pseudothioglobus singularis PS1</name>
    <dbReference type="NCBI Taxonomy" id="1125411"/>
    <lineage>
        <taxon>Bacteria</taxon>
        <taxon>Pseudomonadati</taxon>
        <taxon>Pseudomonadota</taxon>
        <taxon>Gammaproteobacteria</taxon>
        <taxon>Candidatus Pseudothioglobaceae</taxon>
        <taxon>Candidatus Pseudothioglobus</taxon>
    </lineage>
</organism>
<dbReference type="PANTHER" id="PTHR14021">
    <property type="entry name" value="IRON-SULFUR CLUSTER CO-CHAPERONE PROTEIN HSCB"/>
    <property type="match status" value="1"/>
</dbReference>
<dbReference type="KEGG" id="tsn:W908_04955"/>
<dbReference type="InterPro" id="IPR036386">
    <property type="entry name" value="HscB_C_sf"/>
</dbReference>
<dbReference type="GO" id="GO:0044571">
    <property type="term" value="P:[2Fe-2S] cluster assembly"/>
    <property type="evidence" value="ECO:0007669"/>
    <property type="project" value="InterPro"/>
</dbReference>
<dbReference type="STRING" id="1125411.W908_04955"/>
<sequence length="171" mass="20043">MQNYFELFDLETSFFISDSSLKDSYRREIARFHPDKYALKTDSEKLQALQNTSLLNTAFDSIKSPLNRASYLLKLDGIDPFDENDTSMAHDFLISQIELREELEVIESKTDSDQLEDFILRIESHIHSKVESISNAFHVNRDSLQIKKDVRELKFYEQLAKETGKLLDEWL</sequence>
<dbReference type="HAMAP" id="MF_00682">
    <property type="entry name" value="HscB"/>
    <property type="match status" value="1"/>
</dbReference>
<dbReference type="AlphaFoldDB" id="A0A0M3T212"/>
<gene>
    <name evidence="4" type="primary">hscB</name>
    <name evidence="6" type="ORF">W908_04955</name>
</gene>
<protein>
    <recommendedName>
        <fullName evidence="4">Co-chaperone protein HscB homolog</fullName>
    </recommendedName>
</protein>
<dbReference type="PANTHER" id="PTHR14021:SF15">
    <property type="entry name" value="IRON-SULFUR CLUSTER CO-CHAPERONE PROTEIN HSCB"/>
    <property type="match status" value="1"/>
</dbReference>
<comment type="function">
    <text evidence="3 4">Co-chaperone involved in the maturation of iron-sulfur cluster-containing proteins. Seems to help targeting proteins to be folded toward HscA.</text>
</comment>
<dbReference type="InterPro" id="IPR036869">
    <property type="entry name" value="J_dom_sf"/>
</dbReference>
<name>A0A0M3T212_9GAMM</name>
<dbReference type="Gene3D" id="1.20.1280.20">
    <property type="entry name" value="HscB, C-terminal domain"/>
    <property type="match status" value="1"/>
</dbReference>
<dbReference type="RefSeq" id="WP_053820169.1">
    <property type="nucleotide sequence ID" value="NZ_CP006911.1"/>
</dbReference>
<dbReference type="Pfam" id="PF07743">
    <property type="entry name" value="HSCB_C"/>
    <property type="match status" value="1"/>
</dbReference>
<dbReference type="GO" id="GO:0051259">
    <property type="term" value="P:protein complex oligomerization"/>
    <property type="evidence" value="ECO:0007669"/>
    <property type="project" value="InterPro"/>
</dbReference>
<evidence type="ECO:0000256" key="4">
    <source>
        <dbReference type="HAMAP-Rule" id="MF_00682"/>
    </source>
</evidence>
<keyword evidence="2 4" id="KW-0143">Chaperone</keyword>
<dbReference type="SUPFAM" id="SSF46565">
    <property type="entry name" value="Chaperone J-domain"/>
    <property type="match status" value="1"/>
</dbReference>
<evidence type="ECO:0000256" key="1">
    <source>
        <dbReference type="ARBA" id="ARBA00010476"/>
    </source>
</evidence>
<accession>A0A0M3T212</accession>
<dbReference type="InterPro" id="IPR004640">
    <property type="entry name" value="HscB"/>
</dbReference>
<dbReference type="Proteomes" id="UP000068905">
    <property type="component" value="Chromosome"/>
</dbReference>
<dbReference type="GO" id="GO:0001671">
    <property type="term" value="F:ATPase activator activity"/>
    <property type="evidence" value="ECO:0007669"/>
    <property type="project" value="InterPro"/>
</dbReference>
<reference evidence="6 7" key="1">
    <citation type="journal article" date="2015" name="Genome Announc.">
        <title>Genome Sequence of 'Candidatus Thioglobus singularis' Strain PS1, a Mixotroph from the SUP05 Clade of Marine Gammaproteobacteria.</title>
        <authorList>
            <person name="Marshall K.T."/>
            <person name="Morris R.M."/>
        </authorList>
    </citation>
    <scope>NUCLEOTIDE SEQUENCE [LARGE SCALE GENOMIC DNA]</scope>
    <source>
        <strain evidence="6 7">PS1</strain>
    </source>
</reference>
<dbReference type="GO" id="GO:0051087">
    <property type="term" value="F:protein-folding chaperone binding"/>
    <property type="evidence" value="ECO:0007669"/>
    <property type="project" value="InterPro"/>
</dbReference>
<evidence type="ECO:0000313" key="6">
    <source>
        <dbReference type="EMBL" id="ALE01955.1"/>
    </source>
</evidence>
<keyword evidence="7" id="KW-1185">Reference proteome</keyword>
<evidence type="ECO:0000313" key="7">
    <source>
        <dbReference type="Proteomes" id="UP000068905"/>
    </source>
</evidence>
<comment type="subunit">
    <text evidence="4">Interacts with HscA and stimulates its ATPase activity.</text>
</comment>
<evidence type="ECO:0000256" key="3">
    <source>
        <dbReference type="ARBA" id="ARBA00025596"/>
    </source>
</evidence>
<dbReference type="SUPFAM" id="SSF47144">
    <property type="entry name" value="HSC20 (HSCB), C-terminal oligomerisation domain"/>
    <property type="match status" value="1"/>
</dbReference>
<proteinExistence type="inferred from homology"/>
<dbReference type="EMBL" id="CP006911">
    <property type="protein sequence ID" value="ALE01955.1"/>
    <property type="molecule type" value="Genomic_DNA"/>
</dbReference>
<dbReference type="OrthoDB" id="287587at2"/>